<dbReference type="SUPFAM" id="SSF51569">
    <property type="entry name" value="Aldolase"/>
    <property type="match status" value="1"/>
</dbReference>
<dbReference type="Pfam" id="PF01116">
    <property type="entry name" value="F_bP_aldolase"/>
    <property type="match status" value="1"/>
</dbReference>
<name>A0ABD1Z8T4_9MARC</name>
<organism evidence="1 2">
    <name type="scientific">Riccia fluitans</name>
    <dbReference type="NCBI Taxonomy" id="41844"/>
    <lineage>
        <taxon>Eukaryota</taxon>
        <taxon>Viridiplantae</taxon>
        <taxon>Streptophyta</taxon>
        <taxon>Embryophyta</taxon>
        <taxon>Marchantiophyta</taxon>
        <taxon>Marchantiopsida</taxon>
        <taxon>Marchantiidae</taxon>
        <taxon>Marchantiales</taxon>
        <taxon>Ricciaceae</taxon>
        <taxon>Riccia</taxon>
    </lineage>
</organism>
<dbReference type="EMBL" id="JBHFFA010000002">
    <property type="protein sequence ID" value="KAL2644220.1"/>
    <property type="molecule type" value="Genomic_DNA"/>
</dbReference>
<dbReference type="InterPro" id="IPR050246">
    <property type="entry name" value="Class_II_FBP_aldolase"/>
</dbReference>
<dbReference type="PANTHER" id="PTHR30304">
    <property type="entry name" value="D-TAGATOSE-1,6-BISPHOSPHATE ALDOLASE"/>
    <property type="match status" value="1"/>
</dbReference>
<comment type="caution">
    <text evidence="1">The sequence shown here is derived from an EMBL/GenBank/DDBJ whole genome shotgun (WGS) entry which is preliminary data.</text>
</comment>
<dbReference type="Proteomes" id="UP001605036">
    <property type="component" value="Unassembled WGS sequence"/>
</dbReference>
<keyword evidence="2" id="KW-1185">Reference proteome</keyword>
<evidence type="ECO:0000313" key="1">
    <source>
        <dbReference type="EMBL" id="KAL2644220.1"/>
    </source>
</evidence>
<dbReference type="PANTHER" id="PTHR30304:SF0">
    <property type="entry name" value="D-TAGATOSE-1,6-BISPHOSPHATE ALDOLASE SUBUNIT GATY-RELATED"/>
    <property type="match status" value="1"/>
</dbReference>
<evidence type="ECO:0008006" key="3">
    <source>
        <dbReference type="Google" id="ProtNLM"/>
    </source>
</evidence>
<gene>
    <name evidence="1" type="ORF">R1flu_011807</name>
</gene>
<accession>A0ABD1Z8T4</accession>
<evidence type="ECO:0000313" key="2">
    <source>
        <dbReference type="Proteomes" id="UP001605036"/>
    </source>
</evidence>
<sequence length="224" mass="24862">MRAYLWSMLAYLQQDTLLYQSVCTLNHEWRPEGKIYRNAQVSSALVGSITNLSHGLRLQAVFQDNVQFTKVLAQAAHAKQLMVEAELGSRLSAPKMLVSQAEELPVSKQKVDALAVCVLEMSMGNYPAVDLNLDLLKDLNVVAERHNAVLVLHGASGVPEEYVKACIERGVAKFNVNTEMRGAYMETLRSEQKDLVDFMSSSKQAMEKVVTEKLRLFGSSGKAI</sequence>
<dbReference type="InterPro" id="IPR000771">
    <property type="entry name" value="FBA_II"/>
</dbReference>
<dbReference type="Gene3D" id="3.20.20.70">
    <property type="entry name" value="Aldolase class I"/>
    <property type="match status" value="1"/>
</dbReference>
<protein>
    <recommendedName>
        <fullName evidence="3">Fructose-bisphosphate aldolase</fullName>
    </recommendedName>
</protein>
<proteinExistence type="predicted"/>
<reference evidence="1 2" key="1">
    <citation type="submission" date="2024-09" db="EMBL/GenBank/DDBJ databases">
        <title>Chromosome-scale assembly of Riccia fluitans.</title>
        <authorList>
            <person name="Paukszto L."/>
            <person name="Sawicki J."/>
            <person name="Karawczyk K."/>
            <person name="Piernik-Szablinska J."/>
            <person name="Szczecinska M."/>
            <person name="Mazdziarz M."/>
        </authorList>
    </citation>
    <scope>NUCLEOTIDE SEQUENCE [LARGE SCALE GENOMIC DNA]</scope>
    <source>
        <strain evidence="1">Rf_01</strain>
        <tissue evidence="1">Aerial parts of the thallus</tissue>
    </source>
</reference>
<dbReference type="AlphaFoldDB" id="A0ABD1Z8T4"/>
<dbReference type="InterPro" id="IPR013785">
    <property type="entry name" value="Aldolase_TIM"/>
</dbReference>